<keyword evidence="2" id="KW-1185">Reference proteome</keyword>
<gene>
    <name evidence="1" type="ORF">H1P_2660004</name>
</gene>
<dbReference type="EMBL" id="CAACVJ010000186">
    <property type="protein sequence ID" value="VEP14453.1"/>
    <property type="molecule type" value="Genomic_DNA"/>
</dbReference>
<organism evidence="1 2">
    <name type="scientific">Hyella patelloides LEGE 07179</name>
    <dbReference type="NCBI Taxonomy" id="945734"/>
    <lineage>
        <taxon>Bacteria</taxon>
        <taxon>Bacillati</taxon>
        <taxon>Cyanobacteriota</taxon>
        <taxon>Cyanophyceae</taxon>
        <taxon>Pleurocapsales</taxon>
        <taxon>Hyellaceae</taxon>
        <taxon>Hyella</taxon>
    </lineage>
</organism>
<reference evidence="1 2" key="1">
    <citation type="submission" date="2019-01" db="EMBL/GenBank/DDBJ databases">
        <authorList>
            <person name="Brito A."/>
        </authorList>
    </citation>
    <scope>NUCLEOTIDE SEQUENCE [LARGE SCALE GENOMIC DNA]</scope>
    <source>
        <strain evidence="1">1</strain>
    </source>
</reference>
<sequence length="97" mass="11437">MVIVGYGKFSDRDILSEICEIYVAPTHRNSKNFKKLLKKASSYLEYPWGFQVLESNNYAQSLFEYSLTRYAINYTKKLSRDGMTTVYKYRVVQEHTT</sequence>
<evidence type="ECO:0000313" key="1">
    <source>
        <dbReference type="EMBL" id="VEP14453.1"/>
    </source>
</evidence>
<dbReference type="Proteomes" id="UP000320055">
    <property type="component" value="Unassembled WGS sequence"/>
</dbReference>
<proteinExistence type="predicted"/>
<accession>A0A563VSR1</accession>
<name>A0A563VSR1_9CYAN</name>
<protein>
    <submittedName>
        <fullName evidence="1">Uncharacterized protein</fullName>
    </submittedName>
</protein>
<dbReference type="AlphaFoldDB" id="A0A563VSR1"/>
<evidence type="ECO:0000313" key="2">
    <source>
        <dbReference type="Proteomes" id="UP000320055"/>
    </source>
</evidence>